<accession>A0A7W8ILL5</accession>
<name>A0A7W8ILL5_9BACT</name>
<dbReference type="Proteomes" id="UP000568106">
    <property type="component" value="Unassembled WGS sequence"/>
</dbReference>
<comment type="caution">
    <text evidence="1">The sequence shown here is derived from an EMBL/GenBank/DDBJ whole genome shotgun (WGS) entry which is preliminary data.</text>
</comment>
<dbReference type="AlphaFoldDB" id="A0A7W8ILL5"/>
<reference evidence="1" key="1">
    <citation type="submission" date="2020-08" db="EMBL/GenBank/DDBJ databases">
        <title>Genomic Encyclopedia of Type Strains, Phase IV (KMG-V): Genome sequencing to study the core and pangenomes of soil and plant-associated prokaryotes.</title>
        <authorList>
            <person name="Whitman W."/>
        </authorList>
    </citation>
    <scope>NUCLEOTIDE SEQUENCE [LARGE SCALE GENOMIC DNA]</scope>
    <source>
        <strain evidence="1">M8UP27</strain>
    </source>
</reference>
<sequence>MHRAHLCNARNAYQQLKSLAEQIVLSDECHCFMPKSVDTKLQGCHGALQILNNAAGCGSGALCRVKTVLILSALHRQTLDVADD</sequence>
<organism evidence="1 2">
    <name type="scientific">Tunturiibacter empetritectus</name>
    <dbReference type="NCBI Taxonomy" id="3069691"/>
    <lineage>
        <taxon>Bacteria</taxon>
        <taxon>Pseudomonadati</taxon>
        <taxon>Acidobacteriota</taxon>
        <taxon>Terriglobia</taxon>
        <taxon>Terriglobales</taxon>
        <taxon>Acidobacteriaceae</taxon>
        <taxon>Tunturiibacter</taxon>
    </lineage>
</organism>
<evidence type="ECO:0000313" key="2">
    <source>
        <dbReference type="Proteomes" id="UP000568106"/>
    </source>
</evidence>
<protein>
    <submittedName>
        <fullName evidence="1">Uncharacterized protein</fullName>
    </submittedName>
</protein>
<dbReference type="EMBL" id="JACHDY010000007">
    <property type="protein sequence ID" value="MBB5319293.1"/>
    <property type="molecule type" value="Genomic_DNA"/>
</dbReference>
<keyword evidence="2" id="KW-1185">Reference proteome</keyword>
<evidence type="ECO:0000313" key="1">
    <source>
        <dbReference type="EMBL" id="MBB5319293.1"/>
    </source>
</evidence>
<proteinExistence type="predicted"/>
<gene>
    <name evidence="1" type="ORF">HDF09_003999</name>
</gene>